<evidence type="ECO:0000256" key="1">
    <source>
        <dbReference type="SAM" id="MobiDB-lite"/>
    </source>
</evidence>
<name>A0A1V6UL44_9EURO</name>
<keyword evidence="3" id="KW-1185">Reference proteome</keyword>
<gene>
    <name evidence="2" type="ORF">PENCOP_c007G02341</name>
</gene>
<organism evidence="2 3">
    <name type="scientific">Penicillium coprophilum</name>
    <dbReference type="NCBI Taxonomy" id="36646"/>
    <lineage>
        <taxon>Eukaryota</taxon>
        <taxon>Fungi</taxon>
        <taxon>Dikarya</taxon>
        <taxon>Ascomycota</taxon>
        <taxon>Pezizomycotina</taxon>
        <taxon>Eurotiomycetes</taxon>
        <taxon>Eurotiomycetidae</taxon>
        <taxon>Eurotiales</taxon>
        <taxon>Aspergillaceae</taxon>
        <taxon>Penicillium</taxon>
    </lineage>
</organism>
<evidence type="ECO:0000313" key="2">
    <source>
        <dbReference type="EMBL" id="OQE39111.1"/>
    </source>
</evidence>
<feature type="compositionally biased region" description="Polar residues" evidence="1">
    <location>
        <begin position="78"/>
        <end position="89"/>
    </location>
</feature>
<feature type="region of interest" description="Disordered" evidence="1">
    <location>
        <begin position="1"/>
        <end position="131"/>
    </location>
</feature>
<protein>
    <submittedName>
        <fullName evidence="2">Uncharacterized protein</fullName>
    </submittedName>
</protein>
<accession>A0A1V6UL44</accession>
<dbReference type="Proteomes" id="UP000191500">
    <property type="component" value="Unassembled WGS sequence"/>
</dbReference>
<reference evidence="3" key="1">
    <citation type="journal article" date="2017" name="Nat. Microbiol.">
        <title>Global analysis of biosynthetic gene clusters reveals vast potential of secondary metabolite production in Penicillium species.</title>
        <authorList>
            <person name="Nielsen J.C."/>
            <person name="Grijseels S."/>
            <person name="Prigent S."/>
            <person name="Ji B."/>
            <person name="Dainat J."/>
            <person name="Nielsen K.F."/>
            <person name="Frisvad J.C."/>
            <person name="Workman M."/>
            <person name="Nielsen J."/>
        </authorList>
    </citation>
    <scope>NUCLEOTIDE SEQUENCE [LARGE SCALE GENOMIC DNA]</scope>
    <source>
        <strain evidence="3">IBT 31321</strain>
    </source>
</reference>
<proteinExistence type="predicted"/>
<dbReference type="AlphaFoldDB" id="A0A1V6UL44"/>
<dbReference type="EMBL" id="MDDG01000007">
    <property type="protein sequence ID" value="OQE39111.1"/>
    <property type="molecule type" value="Genomic_DNA"/>
</dbReference>
<sequence>MSENNTSRHWHGSIGDRHEHTNVWMQGGAKSPSGRAAWAMPGTDNRRDSNTSTSSNGNKASEGIAANPSGPGERRRSSAGSNGLFSNLHTQKRESTNPDMANRRASWNEQAAKGGMFSQWWDGYTRGSGSK</sequence>
<comment type="caution">
    <text evidence="2">The sequence shown here is derived from an EMBL/GenBank/DDBJ whole genome shotgun (WGS) entry which is preliminary data.</text>
</comment>
<evidence type="ECO:0000313" key="3">
    <source>
        <dbReference type="Proteomes" id="UP000191500"/>
    </source>
</evidence>